<dbReference type="FunFam" id="2.40.50.40:FF:000004">
    <property type="entry name" value="C-X-C motif chemokine"/>
    <property type="match status" value="1"/>
</dbReference>
<protein>
    <recommendedName>
        <fullName evidence="6">C-X-C motif chemokine</fullName>
    </recommendedName>
</protein>
<evidence type="ECO:0000256" key="6">
    <source>
        <dbReference type="RuleBase" id="RU361149"/>
    </source>
</evidence>
<dbReference type="Pfam" id="PF00048">
    <property type="entry name" value="IL8"/>
    <property type="match status" value="1"/>
</dbReference>
<evidence type="ECO:0000256" key="4">
    <source>
        <dbReference type="ARBA" id="ARBA00022525"/>
    </source>
</evidence>
<evidence type="ECO:0000259" key="8">
    <source>
        <dbReference type="SMART" id="SM00199"/>
    </source>
</evidence>
<feature type="signal peptide" evidence="6">
    <location>
        <begin position="1"/>
        <end position="29"/>
    </location>
</feature>
<feature type="compositionally biased region" description="Basic and acidic residues" evidence="7">
    <location>
        <begin position="38"/>
        <end position="49"/>
    </location>
</feature>
<dbReference type="SUPFAM" id="SSF54117">
    <property type="entry name" value="Interleukin 8-like chemokines"/>
    <property type="match status" value="1"/>
</dbReference>
<evidence type="ECO:0000256" key="7">
    <source>
        <dbReference type="SAM" id="MobiDB-lite"/>
    </source>
</evidence>
<evidence type="ECO:0000256" key="3">
    <source>
        <dbReference type="ARBA" id="ARBA00022514"/>
    </source>
</evidence>
<dbReference type="PROSITE" id="PS51257">
    <property type="entry name" value="PROKAR_LIPOPROTEIN"/>
    <property type="match status" value="1"/>
</dbReference>
<dbReference type="GO" id="GO:0006955">
    <property type="term" value="P:immune response"/>
    <property type="evidence" value="ECO:0007669"/>
    <property type="project" value="InterPro"/>
</dbReference>
<name>A0A8C8SAA5_9SAUR</name>
<keyword evidence="6" id="KW-0732">Signal</keyword>
<dbReference type="Ensembl" id="ENSPCET00000019187.1">
    <property type="protein sequence ID" value="ENSPCEP00000018562.1"/>
    <property type="gene ID" value="ENSPCEG00000014364.1"/>
</dbReference>
<dbReference type="GO" id="GO:0008009">
    <property type="term" value="F:chemokine activity"/>
    <property type="evidence" value="ECO:0007669"/>
    <property type="project" value="InterPro"/>
</dbReference>
<evidence type="ECO:0000256" key="5">
    <source>
        <dbReference type="ARBA" id="ARBA00023157"/>
    </source>
</evidence>
<comment type="similarity">
    <text evidence="2 6">Belongs to the intercrine alpha (chemokine CxC) family.</text>
</comment>
<dbReference type="PANTHER" id="PTHR12015">
    <property type="entry name" value="SMALL INDUCIBLE CYTOKINE A"/>
    <property type="match status" value="1"/>
</dbReference>
<evidence type="ECO:0000256" key="1">
    <source>
        <dbReference type="ARBA" id="ARBA00004613"/>
    </source>
</evidence>
<evidence type="ECO:0000313" key="9">
    <source>
        <dbReference type="Ensembl" id="ENSPCEP00000018562.1"/>
    </source>
</evidence>
<dbReference type="Proteomes" id="UP000694393">
    <property type="component" value="Unplaced"/>
</dbReference>
<keyword evidence="5" id="KW-1015">Disulfide bond</keyword>
<keyword evidence="4 6" id="KW-0964">Secreted</keyword>
<feature type="region of interest" description="Disordered" evidence="7">
    <location>
        <begin position="34"/>
        <end position="70"/>
    </location>
</feature>
<dbReference type="CDD" id="cd00273">
    <property type="entry name" value="Chemokine_CXC"/>
    <property type="match status" value="1"/>
</dbReference>
<dbReference type="GO" id="GO:0005615">
    <property type="term" value="C:extracellular space"/>
    <property type="evidence" value="ECO:0007669"/>
    <property type="project" value="UniProtKB-UniRule"/>
</dbReference>
<dbReference type="InterPro" id="IPR001089">
    <property type="entry name" value="Chemokine_CXC"/>
</dbReference>
<dbReference type="GO" id="GO:0006952">
    <property type="term" value="P:defense response"/>
    <property type="evidence" value="ECO:0007669"/>
    <property type="project" value="InterPro"/>
</dbReference>
<evidence type="ECO:0000256" key="2">
    <source>
        <dbReference type="ARBA" id="ARBA00010665"/>
    </source>
</evidence>
<dbReference type="InterPro" id="IPR036048">
    <property type="entry name" value="Interleukin_8-like_sf"/>
</dbReference>
<dbReference type="PRINTS" id="PR00437">
    <property type="entry name" value="SMALLCYTKCXC"/>
</dbReference>
<keyword evidence="10" id="KW-1185">Reference proteome</keyword>
<dbReference type="InterPro" id="IPR033899">
    <property type="entry name" value="CXC_Chemokine_domain"/>
</dbReference>
<dbReference type="AlphaFoldDB" id="A0A8C8SAA5"/>
<feature type="compositionally biased region" description="Basic and acidic residues" evidence="7">
    <location>
        <begin position="58"/>
        <end position="67"/>
    </location>
</feature>
<dbReference type="InterPro" id="IPR001811">
    <property type="entry name" value="Chemokine_IL8-like_dom"/>
</dbReference>
<dbReference type="PANTHER" id="PTHR12015:SF198">
    <property type="entry name" value="PLATELET BASIC PROTEIN"/>
    <property type="match status" value="1"/>
</dbReference>
<reference evidence="9" key="2">
    <citation type="submission" date="2025-09" db="UniProtKB">
        <authorList>
            <consortium name="Ensembl"/>
        </authorList>
    </citation>
    <scope>IDENTIFICATION</scope>
</reference>
<keyword evidence="3 6" id="KW-0202">Cytokine</keyword>
<dbReference type="SMART" id="SM00199">
    <property type="entry name" value="SCY"/>
    <property type="match status" value="1"/>
</dbReference>
<feature type="domain" description="Chemokine interleukin-8-like" evidence="8">
    <location>
        <begin position="117"/>
        <end position="178"/>
    </location>
</feature>
<feature type="chain" id="PRO_5034842040" description="C-X-C motif chemokine" evidence="6">
    <location>
        <begin position="30"/>
        <end position="188"/>
    </location>
</feature>
<accession>A0A8C8SAA5</accession>
<organism evidence="9 10">
    <name type="scientific">Pelusios castaneus</name>
    <name type="common">West African mud turtle</name>
    <dbReference type="NCBI Taxonomy" id="367368"/>
    <lineage>
        <taxon>Eukaryota</taxon>
        <taxon>Metazoa</taxon>
        <taxon>Chordata</taxon>
        <taxon>Craniata</taxon>
        <taxon>Vertebrata</taxon>
        <taxon>Euteleostomi</taxon>
        <taxon>Archelosauria</taxon>
        <taxon>Testudinata</taxon>
        <taxon>Testudines</taxon>
        <taxon>Pleurodira</taxon>
        <taxon>Pelomedusidae</taxon>
        <taxon>Pelusios</taxon>
    </lineage>
</organism>
<dbReference type="Gene3D" id="2.40.50.40">
    <property type="match status" value="1"/>
</dbReference>
<keyword evidence="6" id="KW-0145">Chemotaxis</keyword>
<comment type="subcellular location">
    <subcellularLocation>
        <location evidence="1 6">Secreted</location>
    </subcellularLocation>
</comment>
<dbReference type="PROSITE" id="PS00471">
    <property type="entry name" value="SMALL_CYTOKINES_CXC"/>
    <property type="match status" value="1"/>
</dbReference>
<dbReference type="InterPro" id="IPR039809">
    <property type="entry name" value="Chemokine_b/g/d"/>
</dbReference>
<sequence length="188" mass="19734">MSSPRSSATARPLLLLLLLLAACAALCRGKGLAAPGAESRELPPGERGRAKGVGAGDSRSRGPRGDWGRGAGLGRALGDLTLGSGAGGVPGQPWLHLWEPAGAEFLSPSPGAPMTGELRCQCLETTSEVIRPKSVVQVELIPEGPHCEVAEVIATTKHGKKVCLDPTAPWVKLIINKILNRYLHWGWD</sequence>
<evidence type="ECO:0000313" key="10">
    <source>
        <dbReference type="Proteomes" id="UP000694393"/>
    </source>
</evidence>
<reference evidence="9" key="1">
    <citation type="submission" date="2025-08" db="UniProtKB">
        <authorList>
            <consortium name="Ensembl"/>
        </authorList>
    </citation>
    <scope>IDENTIFICATION</scope>
</reference>
<dbReference type="InterPro" id="IPR018048">
    <property type="entry name" value="Chemokine_CXC_CS"/>
</dbReference>
<proteinExistence type="inferred from homology"/>